<evidence type="ECO:0008006" key="2">
    <source>
        <dbReference type="Google" id="ProtNLM"/>
    </source>
</evidence>
<evidence type="ECO:0000313" key="1">
    <source>
        <dbReference type="EMBL" id="GAH61138.1"/>
    </source>
</evidence>
<comment type="caution">
    <text evidence="1">The sequence shown here is derived from an EMBL/GenBank/DDBJ whole genome shotgun (WGS) entry which is preliminary data.</text>
</comment>
<name>X1IUC5_9ZZZZ</name>
<dbReference type="EMBL" id="BARU01018912">
    <property type="protein sequence ID" value="GAH61138.1"/>
    <property type="molecule type" value="Genomic_DNA"/>
</dbReference>
<feature type="non-terminal residue" evidence="1">
    <location>
        <position position="1"/>
    </location>
</feature>
<accession>X1IUC5</accession>
<reference evidence="1" key="1">
    <citation type="journal article" date="2014" name="Front. Microbiol.">
        <title>High frequency of phylogenetically diverse reductive dehalogenase-homologous genes in deep subseafloor sedimentary metagenomes.</title>
        <authorList>
            <person name="Kawai M."/>
            <person name="Futagami T."/>
            <person name="Toyoda A."/>
            <person name="Takaki Y."/>
            <person name="Nishi S."/>
            <person name="Hori S."/>
            <person name="Arai W."/>
            <person name="Tsubouchi T."/>
            <person name="Morono Y."/>
            <person name="Uchiyama I."/>
            <person name="Ito T."/>
            <person name="Fujiyama A."/>
            <person name="Inagaki F."/>
            <person name="Takami H."/>
        </authorList>
    </citation>
    <scope>NUCLEOTIDE SEQUENCE</scope>
    <source>
        <strain evidence="1">Expedition CK06-06</strain>
    </source>
</reference>
<dbReference type="AlphaFoldDB" id="X1IUC5"/>
<organism evidence="1">
    <name type="scientific">marine sediment metagenome</name>
    <dbReference type="NCBI Taxonomy" id="412755"/>
    <lineage>
        <taxon>unclassified sequences</taxon>
        <taxon>metagenomes</taxon>
        <taxon>ecological metagenomes</taxon>
    </lineage>
</organism>
<proteinExistence type="predicted"/>
<gene>
    <name evidence="1" type="ORF">S03H2_31202</name>
</gene>
<protein>
    <recommendedName>
        <fullName evidence="2">MalT-like TPR region domain-containing protein</fullName>
    </recommendedName>
</protein>
<sequence length="283" mass="32354">KDIEIPSLYRLSFVNLCELYLEELYITNNAEVLDELNPLINKLIKIAEKQNAYSWLAEANLLQAKLALIQMDFDKAKQLLTRSQRIAEIHGLTLLASKISSEHDNLLEHLNEWVNLQELNAPMSERMKLASFDGVVDRMQGKRSVELQEIVHEEPIVLLIIGEGGKLLFSTHFGKVFGVSDDLISSFLIGFNDFSTELFSKGLDRAKIGEHMILMQPVKPFTICYLFKGQTYVAKQKLNKFTENIQSTKSIWQTLIKYYRASRIIGLKDSPLLESLISEIFIT</sequence>